<sequence length="345" mass="38697">MAKAVSAPLLICGEFNAPHTQWGYGADSPKVKKLARLVDDFGLIVLNEPASHTRIGQGACRDLSIWSGADAWSNSFEDLGSDHRVLCVTVGEDDCEIDVCLKARIVDWEQFRKSREQDKKEGPIEDIGEWCRGSLADVERVTKEIEWTDWRQEPPKGDRSGAGGGDGVPEPTRVQQPDAMRFGSLCRELGNKELSLLVAWELLRTLLPLSYPSVAMRYSAESASQMCVRAVARAMEVPLLSWYLFKEVTPGAVSKAKEMADYIRKTILGEIDSATWLDGPTKQVAITKVYSMRQHVGYPKFFATPKELDKFYSAYPDVKKSFVRPWTAAMQKTVKWMTTNTSSFW</sequence>
<reference evidence="1" key="1">
    <citation type="submission" date="2020-05" db="EMBL/GenBank/DDBJ databases">
        <title>Large-scale comparative analyses of tick genomes elucidate their genetic diversity and vector capacities.</title>
        <authorList>
            <person name="Jia N."/>
            <person name="Wang J."/>
            <person name="Shi W."/>
            <person name="Du L."/>
            <person name="Sun Y."/>
            <person name="Zhan W."/>
            <person name="Jiang J."/>
            <person name="Wang Q."/>
            <person name="Zhang B."/>
            <person name="Ji P."/>
            <person name="Sakyi L.B."/>
            <person name="Cui X."/>
            <person name="Yuan T."/>
            <person name="Jiang B."/>
            <person name="Yang W."/>
            <person name="Lam T.T.-Y."/>
            <person name="Chang Q."/>
            <person name="Ding S."/>
            <person name="Wang X."/>
            <person name="Zhu J."/>
            <person name="Ruan X."/>
            <person name="Zhao L."/>
            <person name="Wei J."/>
            <person name="Que T."/>
            <person name="Du C."/>
            <person name="Cheng J."/>
            <person name="Dai P."/>
            <person name="Han X."/>
            <person name="Huang E."/>
            <person name="Gao Y."/>
            <person name="Liu J."/>
            <person name="Shao H."/>
            <person name="Ye R."/>
            <person name="Li L."/>
            <person name="Wei W."/>
            <person name="Wang X."/>
            <person name="Wang C."/>
            <person name="Yang T."/>
            <person name="Huo Q."/>
            <person name="Li W."/>
            <person name="Guo W."/>
            <person name="Chen H."/>
            <person name="Zhou L."/>
            <person name="Ni X."/>
            <person name="Tian J."/>
            <person name="Zhou Y."/>
            <person name="Sheng Y."/>
            <person name="Liu T."/>
            <person name="Pan Y."/>
            <person name="Xia L."/>
            <person name="Li J."/>
            <person name="Zhao F."/>
            <person name="Cao W."/>
        </authorList>
    </citation>
    <scope>NUCLEOTIDE SEQUENCE</scope>
    <source>
        <tissue evidence="1">Larvae</tissue>
    </source>
</reference>
<name>A0ACB7SIW4_HYAAI</name>
<evidence type="ECO:0000313" key="1">
    <source>
        <dbReference type="EMBL" id="KAH6934575.1"/>
    </source>
</evidence>
<dbReference type="EMBL" id="CM023484">
    <property type="protein sequence ID" value="KAH6934575.1"/>
    <property type="molecule type" value="Genomic_DNA"/>
</dbReference>
<evidence type="ECO:0000313" key="2">
    <source>
        <dbReference type="Proteomes" id="UP000821845"/>
    </source>
</evidence>
<gene>
    <name evidence="1" type="ORF">HPB50_025483</name>
</gene>
<accession>A0ACB7SIW4</accession>
<dbReference type="Proteomes" id="UP000821845">
    <property type="component" value="Chromosome 4"/>
</dbReference>
<organism evidence="1 2">
    <name type="scientific">Hyalomma asiaticum</name>
    <name type="common">Tick</name>
    <dbReference type="NCBI Taxonomy" id="266040"/>
    <lineage>
        <taxon>Eukaryota</taxon>
        <taxon>Metazoa</taxon>
        <taxon>Ecdysozoa</taxon>
        <taxon>Arthropoda</taxon>
        <taxon>Chelicerata</taxon>
        <taxon>Arachnida</taxon>
        <taxon>Acari</taxon>
        <taxon>Parasitiformes</taxon>
        <taxon>Ixodida</taxon>
        <taxon>Ixodoidea</taxon>
        <taxon>Ixodidae</taxon>
        <taxon>Hyalomminae</taxon>
        <taxon>Hyalomma</taxon>
    </lineage>
</organism>
<proteinExistence type="predicted"/>
<protein>
    <submittedName>
        <fullName evidence="1">Uncharacterized protein</fullName>
    </submittedName>
</protein>
<keyword evidence="2" id="KW-1185">Reference proteome</keyword>
<comment type="caution">
    <text evidence="1">The sequence shown here is derived from an EMBL/GenBank/DDBJ whole genome shotgun (WGS) entry which is preliminary data.</text>
</comment>